<dbReference type="PANTHER" id="PTHR30023">
    <property type="entry name" value="D-ALANYL-D-ALANINE CARBOXYPEPTIDASE"/>
    <property type="match status" value="1"/>
</dbReference>
<dbReference type="SUPFAM" id="SSF56601">
    <property type="entry name" value="beta-lactamase/transpeptidase-like"/>
    <property type="match status" value="1"/>
</dbReference>
<keyword evidence="2" id="KW-0378">Hydrolase</keyword>
<dbReference type="Proteomes" id="UP000244989">
    <property type="component" value="Unassembled WGS sequence"/>
</dbReference>
<dbReference type="KEGG" id="cyz:C3B44_10145"/>
<evidence type="ECO:0000313" key="3">
    <source>
        <dbReference type="EMBL" id="PWC01385.1"/>
    </source>
</evidence>
<comment type="caution">
    <text evidence="3">The sequence shown here is derived from an EMBL/GenBank/DDBJ whole genome shotgun (WGS) entry which is preliminary data.</text>
</comment>
<dbReference type="GO" id="GO:0006508">
    <property type="term" value="P:proteolysis"/>
    <property type="evidence" value="ECO:0007669"/>
    <property type="project" value="InterPro"/>
</dbReference>
<dbReference type="EMBL" id="QEEZ01000013">
    <property type="protein sequence ID" value="PWC01385.1"/>
    <property type="molecule type" value="Genomic_DNA"/>
</dbReference>
<name>A0A2U1T5Y6_9CORY</name>
<dbReference type="PRINTS" id="PR00922">
    <property type="entry name" value="DADACBPTASE3"/>
</dbReference>
<dbReference type="GO" id="GO:0000270">
    <property type="term" value="P:peptidoglycan metabolic process"/>
    <property type="evidence" value="ECO:0007669"/>
    <property type="project" value="TreeGrafter"/>
</dbReference>
<protein>
    <submittedName>
        <fullName evidence="3">D-alanyl-D-alanine carboxypeptidase/D-alanyl-D-alanine-endopeptidase</fullName>
    </submittedName>
</protein>
<organism evidence="3 4">
    <name type="scientific">Corynebacterium yudongzhengii</name>
    <dbReference type="NCBI Taxonomy" id="2080740"/>
    <lineage>
        <taxon>Bacteria</taxon>
        <taxon>Bacillati</taxon>
        <taxon>Actinomycetota</taxon>
        <taxon>Actinomycetes</taxon>
        <taxon>Mycobacteriales</taxon>
        <taxon>Corynebacteriaceae</taxon>
        <taxon>Corynebacterium</taxon>
    </lineage>
</organism>
<comment type="similarity">
    <text evidence="1">Belongs to the peptidase S13 family.</text>
</comment>
<keyword evidence="3" id="KW-0645">Protease</keyword>
<dbReference type="NCBIfam" id="TIGR00666">
    <property type="entry name" value="PBP4"/>
    <property type="match status" value="1"/>
</dbReference>
<evidence type="ECO:0000256" key="1">
    <source>
        <dbReference type="ARBA" id="ARBA00006096"/>
    </source>
</evidence>
<dbReference type="OrthoDB" id="56883at2"/>
<sequence>MSVKTWGIAIAGVVLTGAVGVTAVTAVSLHREYSELDHGEPFELTAGPPLLDPAGTPEQVEDVDTAALATRLGELAQDPALGTFHGVVTDTTTGEVVWDNAPDEALVPASATKILTSAAAILALDADHRLTTRVVAGEQPGEVIIVTGGDVWLNGEDLAALAEQITAHVPEVTRVGIDASAWTGTDYVDSWDPTNIDGGYVAPLQPAMINGGRLTAPAGDVPRSHTPALDVAAALAERVGAEGSGEDTADPQAEVIAEIQSDPLTARTEDMMQHSDNVMAEAIGREVAIATQTGTSVEDAVAATLNTLTEAGIDVTGVHLEDNSGLSDNNRIPPRVLNDILTAAVTGTELRPLLDTLPVAHGEGTLEDRYADLPGRGYVRAKTGTLTGTNALAGTVIADSGRIYAFALLSNDADILSGRQALDRFASAIRED</sequence>
<dbReference type="RefSeq" id="WP_108432259.1">
    <property type="nucleotide sequence ID" value="NZ_CP026947.1"/>
</dbReference>
<keyword evidence="3" id="KW-0121">Carboxypeptidase</keyword>
<keyword evidence="4" id="KW-1185">Reference proteome</keyword>
<dbReference type="InterPro" id="IPR012338">
    <property type="entry name" value="Beta-lactam/transpept-like"/>
</dbReference>
<evidence type="ECO:0000313" key="4">
    <source>
        <dbReference type="Proteomes" id="UP000244989"/>
    </source>
</evidence>
<dbReference type="GO" id="GO:0004185">
    <property type="term" value="F:serine-type carboxypeptidase activity"/>
    <property type="evidence" value="ECO:0007669"/>
    <property type="project" value="InterPro"/>
</dbReference>
<reference evidence="4" key="1">
    <citation type="submission" date="2018-04" db="EMBL/GenBank/DDBJ databases">
        <authorList>
            <person name="Liu S."/>
            <person name="Wang Z."/>
            <person name="Li J."/>
        </authorList>
    </citation>
    <scope>NUCLEOTIDE SEQUENCE [LARGE SCALE GENOMIC DNA]</scope>
    <source>
        <strain evidence="4">2189</strain>
    </source>
</reference>
<evidence type="ECO:0000256" key="2">
    <source>
        <dbReference type="ARBA" id="ARBA00022801"/>
    </source>
</evidence>
<accession>A0A2U1T5Y6</accession>
<dbReference type="Pfam" id="PF02113">
    <property type="entry name" value="Peptidase_S13"/>
    <property type="match status" value="2"/>
</dbReference>
<dbReference type="Gene3D" id="3.40.710.10">
    <property type="entry name" value="DD-peptidase/beta-lactamase superfamily"/>
    <property type="match status" value="2"/>
</dbReference>
<dbReference type="AlphaFoldDB" id="A0A2U1T5Y6"/>
<gene>
    <name evidence="3" type="primary">dacB</name>
    <name evidence="3" type="ORF">DF222_07615</name>
</gene>
<dbReference type="PANTHER" id="PTHR30023:SF0">
    <property type="entry name" value="PENICILLIN-SENSITIVE CARBOXYPEPTIDASE A"/>
    <property type="match status" value="1"/>
</dbReference>
<proteinExistence type="inferred from homology"/>
<dbReference type="InterPro" id="IPR000667">
    <property type="entry name" value="Peptidase_S13"/>
</dbReference>